<dbReference type="EC" id="4.2.1.136" evidence="19"/>
<evidence type="ECO:0000256" key="17">
    <source>
        <dbReference type="HAMAP-Rule" id="MF_01965"/>
    </source>
</evidence>
<evidence type="ECO:0000256" key="14">
    <source>
        <dbReference type="ARBA" id="ARBA00025153"/>
    </source>
</evidence>
<keyword evidence="13" id="KW-0511">Multifunctional enzyme</keyword>
<feature type="binding site" evidence="17">
    <location>
        <position position="239"/>
    </location>
    <ligand>
        <name>(6S)-NADPHX</name>
        <dbReference type="ChEBI" id="CHEBI:64076"/>
    </ligand>
</feature>
<evidence type="ECO:0000256" key="10">
    <source>
        <dbReference type="ARBA" id="ARBA00023027"/>
    </source>
</evidence>
<dbReference type="PIRSF" id="PIRSF017184">
    <property type="entry name" value="Nnr"/>
    <property type="match status" value="1"/>
</dbReference>
<comment type="similarity">
    <text evidence="18">Belongs to the NnrE/AIBP family.</text>
</comment>
<dbReference type="GO" id="GO:0016301">
    <property type="term" value="F:kinase activity"/>
    <property type="evidence" value="ECO:0007669"/>
    <property type="project" value="UniProtKB-KW"/>
</dbReference>
<comment type="similarity">
    <text evidence="3 19">In the N-terminal section; belongs to the NnrE/AIBP family.</text>
</comment>
<feature type="domain" description="YjeF N-terminal" evidence="21">
    <location>
        <begin position="7"/>
        <end position="204"/>
    </location>
</feature>
<comment type="similarity">
    <text evidence="4 19">In the C-terminal section; belongs to the NnrD/CARKD family.</text>
</comment>
<comment type="catalytic activity">
    <reaction evidence="16 17 19">
        <text>(6S)-NADPHX + ADP = AMP + phosphate + NADPH + H(+)</text>
        <dbReference type="Rhea" id="RHEA:32235"/>
        <dbReference type="ChEBI" id="CHEBI:15378"/>
        <dbReference type="ChEBI" id="CHEBI:43474"/>
        <dbReference type="ChEBI" id="CHEBI:57783"/>
        <dbReference type="ChEBI" id="CHEBI:64076"/>
        <dbReference type="ChEBI" id="CHEBI:456215"/>
        <dbReference type="ChEBI" id="CHEBI:456216"/>
        <dbReference type="EC" id="4.2.1.136"/>
    </reaction>
</comment>
<keyword evidence="9 18" id="KW-0630">Potassium</keyword>
<organism evidence="22 23">
    <name type="scientific">Halodesulfurarchaeum formicicum</name>
    <dbReference type="NCBI Taxonomy" id="1873524"/>
    <lineage>
        <taxon>Archaea</taxon>
        <taxon>Methanobacteriati</taxon>
        <taxon>Methanobacteriota</taxon>
        <taxon>Stenosarchaea group</taxon>
        <taxon>Halobacteria</taxon>
        <taxon>Halobacteriales</taxon>
        <taxon>Halobacteriaceae</taxon>
        <taxon>Halodesulfurarchaeum</taxon>
    </lineage>
</organism>
<dbReference type="HAMAP" id="MF_01965">
    <property type="entry name" value="NADHX_dehydratase"/>
    <property type="match status" value="1"/>
</dbReference>
<feature type="binding site" evidence="18">
    <location>
        <position position="156"/>
    </location>
    <ligand>
        <name>K(+)</name>
        <dbReference type="ChEBI" id="CHEBI:29103"/>
    </ligand>
</feature>
<evidence type="ECO:0000256" key="4">
    <source>
        <dbReference type="ARBA" id="ARBA00009524"/>
    </source>
</evidence>
<evidence type="ECO:0000256" key="2">
    <source>
        <dbReference type="ARBA" id="ARBA00000909"/>
    </source>
</evidence>
<comment type="similarity">
    <text evidence="17">Belongs to the NnrD/CARKD family.</text>
</comment>
<keyword evidence="22" id="KW-0808">Transferase</keyword>
<feature type="binding site" evidence="17">
    <location>
        <position position="417"/>
    </location>
    <ligand>
        <name>AMP</name>
        <dbReference type="ChEBI" id="CHEBI:456215"/>
    </ligand>
</feature>
<dbReference type="SUPFAM" id="SSF64153">
    <property type="entry name" value="YjeF N-terminal domain-like"/>
    <property type="match status" value="1"/>
</dbReference>
<dbReference type="PATRIC" id="fig|1855411.3.peg.586"/>
<keyword evidence="6 17" id="KW-0547">Nucleotide-binding</keyword>
<gene>
    <name evidence="17" type="primary">nnrD</name>
    <name evidence="18" type="synonym">nnrE</name>
    <name evidence="22" type="ORF">HTSR_0590</name>
</gene>
<feature type="binding site" evidence="18">
    <location>
        <begin position="124"/>
        <end position="130"/>
    </location>
    <ligand>
        <name>(6S)-NADPHX</name>
        <dbReference type="ChEBI" id="CHEBI:64076"/>
    </ligand>
</feature>
<dbReference type="Gene3D" id="3.40.1190.20">
    <property type="match status" value="1"/>
</dbReference>
<dbReference type="GO" id="GO:0046496">
    <property type="term" value="P:nicotinamide nucleotide metabolic process"/>
    <property type="evidence" value="ECO:0007669"/>
    <property type="project" value="UniProtKB-UniRule"/>
</dbReference>
<sequence length="477" mass="48843">MIDSTEMAIVDRNAVALGVRETNLMESAGNAVARAVRDLDLDTPEIAVLAGRGNNGGDALTAARFLADLNPTVHLLGHPDRIRSAVTREKYDALQSAEVATNVIRDASALSIGEPDVVIDGVLGTGVSGTPREPERTAIQRINDSEATVISVDVPSGMDVDTGERPGVAVTADKVVTFHDTKPGLADHEHVTVANIGIPPAAERFTGPGDRQRLTRPTDAHKGDFGRVLVVGGGPYTGAPALAAQAALRAGADLATVLTPEGVADQVQGFSEDLIVRVLPGTRIEPTHVSTILEAAADQDVMILGPGLGAAEPTREAVRQLLEAYEGNAVVDADAISAVPAVETDASLILTPHRGEFERLGGESAGDRDGWATSAAQVAADLGQTLLLKGPHDVITDGDRTRINRTGNPGMTVGGTGDVLAGVMGATFATLDPVPAAAVAAYLTGMAGDLAAESRNGGLLASDLLGTLPSALGGEQA</sequence>
<feature type="binding site" evidence="17">
    <location>
        <position position="418"/>
    </location>
    <ligand>
        <name>(6S)-NADPHX</name>
        <dbReference type="ChEBI" id="CHEBI:64076"/>
    </ligand>
</feature>
<feature type="domain" description="YjeF C-terminal" evidence="20">
    <location>
        <begin position="206"/>
        <end position="475"/>
    </location>
</feature>
<evidence type="ECO:0000256" key="9">
    <source>
        <dbReference type="ARBA" id="ARBA00022958"/>
    </source>
</evidence>
<dbReference type="PROSITE" id="PS51383">
    <property type="entry name" value="YJEF_C_3"/>
    <property type="match status" value="1"/>
</dbReference>
<evidence type="ECO:0000256" key="5">
    <source>
        <dbReference type="ARBA" id="ARBA00022723"/>
    </source>
</evidence>
<evidence type="ECO:0000256" key="11">
    <source>
        <dbReference type="ARBA" id="ARBA00023235"/>
    </source>
</evidence>
<dbReference type="PANTHER" id="PTHR12592:SF0">
    <property type="entry name" value="ATP-DEPENDENT (S)-NAD(P)H-HYDRATE DEHYDRATASE"/>
    <property type="match status" value="1"/>
</dbReference>
<dbReference type="NCBIfam" id="TIGR00196">
    <property type="entry name" value="yjeF_cterm"/>
    <property type="match status" value="1"/>
</dbReference>
<evidence type="ECO:0000256" key="8">
    <source>
        <dbReference type="ARBA" id="ARBA00022857"/>
    </source>
</evidence>
<dbReference type="InterPro" id="IPR030677">
    <property type="entry name" value="Nnr"/>
</dbReference>
<dbReference type="Pfam" id="PF01256">
    <property type="entry name" value="Carb_kinase"/>
    <property type="match status" value="1"/>
</dbReference>
<dbReference type="EC" id="5.1.99.6" evidence="19"/>
<feature type="binding site" evidence="18">
    <location>
        <position position="55"/>
    </location>
    <ligand>
        <name>K(+)</name>
        <dbReference type="ChEBI" id="CHEBI:29103"/>
    </ligand>
</feature>
<feature type="binding site" evidence="18">
    <location>
        <begin position="54"/>
        <end position="58"/>
    </location>
    <ligand>
        <name>(6S)-NADPHX</name>
        <dbReference type="ChEBI" id="CHEBI:64076"/>
    </ligand>
</feature>
<reference evidence="22 23" key="1">
    <citation type="submission" date="2016-06" db="EMBL/GenBank/DDBJ databases">
        <title>Discovery of anaerobic lithoheterotrophic haloarchaeon capable of sulfur respiration by hydrogen and formate.</title>
        <authorList>
            <person name="Sorokin D.Y."/>
            <person name="Kublanov I.V."/>
            <person name="Roman P."/>
            <person name="Sinninghe Damste J.S."/>
            <person name="Golyshin P.N."/>
            <person name="Rojo D."/>
            <person name="Ciordia S."/>
            <person name="Mena Md.C."/>
            <person name="Ferrer M."/>
            <person name="Smedile F."/>
            <person name="Messina E."/>
            <person name="La Cono V."/>
            <person name="Yakimov M.M."/>
        </authorList>
    </citation>
    <scope>NUCLEOTIDE SEQUENCE [LARGE SCALE GENOMIC DNA]</scope>
    <source>
        <strain evidence="22 23">HTSR1</strain>
    </source>
</reference>
<evidence type="ECO:0000256" key="7">
    <source>
        <dbReference type="ARBA" id="ARBA00022840"/>
    </source>
</evidence>
<evidence type="ECO:0000256" key="3">
    <source>
        <dbReference type="ARBA" id="ARBA00006001"/>
    </source>
</evidence>
<evidence type="ECO:0000256" key="16">
    <source>
        <dbReference type="ARBA" id="ARBA00049209"/>
    </source>
</evidence>
<name>A0A1D8S353_9EURY</name>
<comment type="function">
    <text evidence="17">Catalyzes the dehydration of the S-form of NAD(P)HX at the expense of ADP, which is converted to AMP. Together with NAD(P)HX epimerase, which catalyzes the epimerization of the S- and R-forms, the enzyme allows the repair of both epimers of NAD(P)HX, a damaged form of NAD(P)H that is a result of enzymatic or heat-dependent hydration.</text>
</comment>
<dbReference type="InterPro" id="IPR029056">
    <property type="entry name" value="Ribokinase-like"/>
</dbReference>
<comment type="subunit">
    <text evidence="17">Homotetramer.</text>
</comment>
<keyword evidence="12 17" id="KW-0456">Lyase</keyword>
<dbReference type="PROSITE" id="PS51385">
    <property type="entry name" value="YJEF_N"/>
    <property type="match status" value="1"/>
</dbReference>
<dbReference type="KEGG" id="halh:HTSR_0590"/>
<evidence type="ECO:0000256" key="6">
    <source>
        <dbReference type="ARBA" id="ARBA00022741"/>
    </source>
</evidence>
<dbReference type="NCBIfam" id="TIGR00197">
    <property type="entry name" value="yjeF_nterm"/>
    <property type="match status" value="1"/>
</dbReference>
<keyword evidence="8 17" id="KW-0521">NADP</keyword>
<evidence type="ECO:0000256" key="12">
    <source>
        <dbReference type="ARBA" id="ARBA00023239"/>
    </source>
</evidence>
<feature type="binding site" evidence="17">
    <location>
        <position position="353"/>
    </location>
    <ligand>
        <name>(6S)-NADPHX</name>
        <dbReference type="ChEBI" id="CHEBI:64076"/>
    </ligand>
</feature>
<protein>
    <recommendedName>
        <fullName evidence="19">Bifunctional NAD(P)H-hydrate repair enzyme</fullName>
    </recommendedName>
    <alternativeName>
        <fullName evidence="19">Nicotinamide nucleotide repair protein</fullName>
    </alternativeName>
    <domain>
        <recommendedName>
            <fullName evidence="19">ADP-dependent (S)-NAD(P)H-hydrate dehydratase</fullName>
            <ecNumber evidence="19">4.2.1.136</ecNumber>
        </recommendedName>
        <alternativeName>
            <fullName evidence="19">ADP-dependent NAD(P)HX dehydratase</fullName>
        </alternativeName>
    </domain>
    <domain>
        <recommendedName>
            <fullName evidence="19">NAD(P)H-hydrate epimerase</fullName>
            <ecNumber evidence="19">5.1.99.6</ecNumber>
        </recommendedName>
    </domain>
</protein>
<dbReference type="GO" id="GO:0046872">
    <property type="term" value="F:metal ion binding"/>
    <property type="evidence" value="ECO:0007669"/>
    <property type="project" value="UniProtKB-UniRule"/>
</dbReference>
<evidence type="ECO:0000259" key="21">
    <source>
        <dbReference type="PROSITE" id="PS51385"/>
    </source>
</evidence>
<evidence type="ECO:0000256" key="13">
    <source>
        <dbReference type="ARBA" id="ARBA00023268"/>
    </source>
</evidence>
<dbReference type="STRING" id="1873524.HSR6_0578"/>
<comment type="catalytic activity">
    <reaction evidence="1 18 19">
        <text>(6R)-NADHX = (6S)-NADHX</text>
        <dbReference type="Rhea" id="RHEA:32215"/>
        <dbReference type="ChEBI" id="CHEBI:64074"/>
        <dbReference type="ChEBI" id="CHEBI:64075"/>
        <dbReference type="EC" id="5.1.99.6"/>
    </reaction>
</comment>
<dbReference type="Gene3D" id="3.40.50.10260">
    <property type="entry name" value="YjeF N-terminal domain"/>
    <property type="match status" value="1"/>
</dbReference>
<keyword evidence="22" id="KW-0418">Kinase</keyword>
<dbReference type="GeneID" id="29828601"/>
<keyword evidence="11 18" id="KW-0413">Isomerase</keyword>
<dbReference type="GO" id="GO:0052855">
    <property type="term" value="F:ADP-dependent NAD(P)H-hydrate dehydratase activity"/>
    <property type="evidence" value="ECO:0007669"/>
    <property type="project" value="UniProtKB-UniRule"/>
</dbReference>
<dbReference type="Pfam" id="PF03853">
    <property type="entry name" value="YjeF_N"/>
    <property type="match status" value="1"/>
</dbReference>
<keyword evidence="5 18" id="KW-0479">Metal-binding</keyword>
<dbReference type="GO" id="GO:0052856">
    <property type="term" value="F:NAD(P)HX epimerase activity"/>
    <property type="evidence" value="ECO:0007669"/>
    <property type="project" value="UniProtKB-UniRule"/>
</dbReference>
<dbReference type="PROSITE" id="PS01050">
    <property type="entry name" value="YJEF_C_2"/>
    <property type="match status" value="1"/>
</dbReference>
<dbReference type="PANTHER" id="PTHR12592">
    <property type="entry name" value="ATP-DEPENDENT (S)-NAD(P)H-HYDRATE DEHYDRATASE FAMILY MEMBER"/>
    <property type="match status" value="1"/>
</dbReference>
<feature type="binding site" evidence="18">
    <location>
        <position position="153"/>
    </location>
    <ligand>
        <name>(6S)-NADPHX</name>
        <dbReference type="ChEBI" id="CHEBI:64076"/>
    </ligand>
</feature>
<dbReference type="RefSeq" id="WP_198400429.1">
    <property type="nucleotide sequence ID" value="NZ_CP016070.1"/>
</dbReference>
<evidence type="ECO:0000256" key="15">
    <source>
        <dbReference type="ARBA" id="ARBA00048238"/>
    </source>
</evidence>
<keyword evidence="7 17" id="KW-0067">ATP-binding</keyword>
<feature type="binding site" evidence="17">
    <location>
        <position position="307"/>
    </location>
    <ligand>
        <name>(6S)-NADPHX</name>
        <dbReference type="ChEBI" id="CHEBI:64076"/>
    </ligand>
</feature>
<comment type="caution">
    <text evidence="17">Lacks conserved residue(s) required for the propagation of feature annotation.</text>
</comment>
<keyword evidence="10 17" id="KW-0520">NAD</keyword>
<dbReference type="GO" id="GO:0005524">
    <property type="term" value="F:ATP binding"/>
    <property type="evidence" value="ECO:0007669"/>
    <property type="project" value="UniProtKB-UniRule"/>
</dbReference>
<comment type="catalytic activity">
    <reaction evidence="2 18 19">
        <text>(6R)-NADPHX = (6S)-NADPHX</text>
        <dbReference type="Rhea" id="RHEA:32227"/>
        <dbReference type="ChEBI" id="CHEBI:64076"/>
        <dbReference type="ChEBI" id="CHEBI:64077"/>
        <dbReference type="EC" id="5.1.99.6"/>
    </reaction>
</comment>
<evidence type="ECO:0000256" key="19">
    <source>
        <dbReference type="PIRNR" id="PIRNR017184"/>
    </source>
</evidence>
<dbReference type="SUPFAM" id="SSF53613">
    <property type="entry name" value="Ribokinase-like"/>
    <property type="match status" value="1"/>
</dbReference>
<dbReference type="InterPro" id="IPR000631">
    <property type="entry name" value="CARKD"/>
</dbReference>
<evidence type="ECO:0000313" key="22">
    <source>
        <dbReference type="EMBL" id="AOW79784.1"/>
    </source>
</evidence>
<evidence type="ECO:0000259" key="20">
    <source>
        <dbReference type="PROSITE" id="PS51383"/>
    </source>
</evidence>
<proteinExistence type="inferred from homology"/>
<feature type="binding site" evidence="18">
    <location>
        <position position="120"/>
    </location>
    <ligand>
        <name>K(+)</name>
        <dbReference type="ChEBI" id="CHEBI:29103"/>
    </ligand>
</feature>
<comment type="function">
    <text evidence="18">Catalyzes the epimerization of the S- and R-forms of NAD(P)HX, a damaged form of NAD(P)H that is a result of enzymatic or heat-dependent hydration. This is a prerequisite for the S-specific NAD(P)H-hydrate dehydratase to allow the repair of both epimers of NAD(P)HX.</text>
</comment>
<evidence type="ECO:0000256" key="1">
    <source>
        <dbReference type="ARBA" id="ARBA00000013"/>
    </source>
</evidence>
<dbReference type="InterPro" id="IPR017953">
    <property type="entry name" value="Carbohydrate_kinase_pred_CS"/>
</dbReference>
<dbReference type="HAMAP" id="MF_01966">
    <property type="entry name" value="NADHX_epimerase"/>
    <property type="match status" value="1"/>
</dbReference>
<comment type="cofactor">
    <cofactor evidence="18 19">
        <name>K(+)</name>
        <dbReference type="ChEBI" id="CHEBI:29103"/>
    </cofactor>
    <text evidence="18 19">Binds 1 potassium ion per subunit.</text>
</comment>
<dbReference type="AlphaFoldDB" id="A0A1D8S353"/>
<comment type="function">
    <text evidence="14 19">Bifunctional enzyme that catalyzes the epimerization of the S- and R-forms of NAD(P)HX and the dehydration of the S-form of NAD(P)HX at the expense of ADP, which is converted to AMP. This allows the repair of both epimers of NAD(P)HX, a damaged form of NAD(P)H that is a result of enzymatic or heat-dependent hydration.</text>
</comment>
<evidence type="ECO:0000256" key="18">
    <source>
        <dbReference type="HAMAP-Rule" id="MF_01966"/>
    </source>
</evidence>
<comment type="catalytic activity">
    <reaction evidence="15 17 19">
        <text>(6S)-NADHX + ADP = AMP + phosphate + NADH + H(+)</text>
        <dbReference type="Rhea" id="RHEA:32223"/>
        <dbReference type="ChEBI" id="CHEBI:15378"/>
        <dbReference type="ChEBI" id="CHEBI:43474"/>
        <dbReference type="ChEBI" id="CHEBI:57945"/>
        <dbReference type="ChEBI" id="CHEBI:64074"/>
        <dbReference type="ChEBI" id="CHEBI:456215"/>
        <dbReference type="ChEBI" id="CHEBI:456216"/>
        <dbReference type="EC" id="4.2.1.136"/>
    </reaction>
</comment>
<dbReference type="InterPro" id="IPR004443">
    <property type="entry name" value="YjeF_N_dom"/>
</dbReference>
<dbReference type="Proteomes" id="UP000185608">
    <property type="component" value="Chromosome"/>
</dbReference>
<accession>A0A1D8S353</accession>
<dbReference type="GO" id="GO:0110051">
    <property type="term" value="P:metabolite repair"/>
    <property type="evidence" value="ECO:0007669"/>
    <property type="project" value="TreeGrafter"/>
</dbReference>
<evidence type="ECO:0000313" key="23">
    <source>
        <dbReference type="Proteomes" id="UP000185608"/>
    </source>
</evidence>
<comment type="cofactor">
    <cofactor evidence="17">
        <name>Mg(2+)</name>
        <dbReference type="ChEBI" id="CHEBI:18420"/>
    </cofactor>
</comment>
<dbReference type="EMBL" id="CP016070">
    <property type="protein sequence ID" value="AOW79784.1"/>
    <property type="molecule type" value="Genomic_DNA"/>
</dbReference>
<dbReference type="InterPro" id="IPR036652">
    <property type="entry name" value="YjeF_N_dom_sf"/>
</dbReference>
<dbReference type="CDD" id="cd01171">
    <property type="entry name" value="YXKO-related"/>
    <property type="match status" value="1"/>
</dbReference>